<name>A0A849VDL8_9GAMM</name>
<dbReference type="Pfam" id="PF10604">
    <property type="entry name" value="Polyketide_cyc2"/>
    <property type="match status" value="1"/>
</dbReference>
<proteinExistence type="predicted"/>
<sequence length="179" mass="20449">MLKKVIAVLLLVIASPFIVALLIPESYHVERHIVIKRPVEPVFSYIKYLKNQSNYSKWEQMDPNMEKSYKGEDGTVGFVSTWRSDDPDVGAGEQEIIKIDENKRIDFELRFIEPFQSTDPAYMITEGVSGGTKVTWGFRGNMDYPINLMLLVMDFEQVLGNDLQVGLDNLKEILESPTN</sequence>
<dbReference type="Gene3D" id="3.30.530.20">
    <property type="match status" value="1"/>
</dbReference>
<dbReference type="Proteomes" id="UP000586305">
    <property type="component" value="Unassembled WGS sequence"/>
</dbReference>
<dbReference type="InterPro" id="IPR023393">
    <property type="entry name" value="START-like_dom_sf"/>
</dbReference>
<gene>
    <name evidence="1" type="ORF">HG263_08865</name>
</gene>
<evidence type="ECO:0000313" key="2">
    <source>
        <dbReference type="Proteomes" id="UP000586305"/>
    </source>
</evidence>
<organism evidence="1 2">
    <name type="scientific">Pseudoalteromonas caenipelagi</name>
    <dbReference type="NCBI Taxonomy" id="2726988"/>
    <lineage>
        <taxon>Bacteria</taxon>
        <taxon>Pseudomonadati</taxon>
        <taxon>Pseudomonadota</taxon>
        <taxon>Gammaproteobacteria</taxon>
        <taxon>Alteromonadales</taxon>
        <taxon>Pseudoalteromonadaceae</taxon>
        <taxon>Pseudoalteromonas</taxon>
    </lineage>
</organism>
<dbReference type="EMBL" id="JABBPG010000003">
    <property type="protein sequence ID" value="NOU50653.1"/>
    <property type="molecule type" value="Genomic_DNA"/>
</dbReference>
<comment type="caution">
    <text evidence="1">The sequence shown here is derived from an EMBL/GenBank/DDBJ whole genome shotgun (WGS) entry which is preliminary data.</text>
</comment>
<dbReference type="CDD" id="cd07818">
    <property type="entry name" value="SRPBCC_1"/>
    <property type="match status" value="1"/>
</dbReference>
<accession>A0A849VDL8</accession>
<dbReference type="RefSeq" id="WP_171625735.1">
    <property type="nucleotide sequence ID" value="NZ_JABBPG010000003.1"/>
</dbReference>
<dbReference type="InterPro" id="IPR019587">
    <property type="entry name" value="Polyketide_cyclase/dehydratase"/>
</dbReference>
<dbReference type="AlphaFoldDB" id="A0A849VDL8"/>
<reference evidence="1 2" key="1">
    <citation type="submission" date="2020-04" db="EMBL/GenBank/DDBJ databases">
        <title>Pseudoalteromonas caenipelagi sp. nov., isolated from a tidal flat.</title>
        <authorList>
            <person name="Park S."/>
            <person name="Yoon J.-H."/>
        </authorList>
    </citation>
    <scope>NUCLEOTIDE SEQUENCE [LARGE SCALE GENOMIC DNA]</scope>
    <source>
        <strain evidence="1 2">JBTF-M23</strain>
    </source>
</reference>
<keyword evidence="2" id="KW-1185">Reference proteome</keyword>
<dbReference type="SUPFAM" id="SSF55961">
    <property type="entry name" value="Bet v1-like"/>
    <property type="match status" value="1"/>
</dbReference>
<protein>
    <submittedName>
        <fullName evidence="1">SRPBCC family protein</fullName>
    </submittedName>
</protein>
<evidence type="ECO:0000313" key="1">
    <source>
        <dbReference type="EMBL" id="NOU50653.1"/>
    </source>
</evidence>